<dbReference type="Proteomes" id="UP000287651">
    <property type="component" value="Unassembled WGS sequence"/>
</dbReference>
<dbReference type="EMBL" id="AMZH03014187">
    <property type="protein sequence ID" value="RRT48057.1"/>
    <property type="molecule type" value="Genomic_DNA"/>
</dbReference>
<organism evidence="1 2">
    <name type="scientific">Ensete ventricosum</name>
    <name type="common">Abyssinian banana</name>
    <name type="synonym">Musa ensete</name>
    <dbReference type="NCBI Taxonomy" id="4639"/>
    <lineage>
        <taxon>Eukaryota</taxon>
        <taxon>Viridiplantae</taxon>
        <taxon>Streptophyta</taxon>
        <taxon>Embryophyta</taxon>
        <taxon>Tracheophyta</taxon>
        <taxon>Spermatophyta</taxon>
        <taxon>Magnoliopsida</taxon>
        <taxon>Liliopsida</taxon>
        <taxon>Zingiberales</taxon>
        <taxon>Musaceae</taxon>
        <taxon>Ensete</taxon>
    </lineage>
</organism>
<protein>
    <submittedName>
        <fullName evidence="1">Uncharacterized protein</fullName>
    </submittedName>
</protein>
<evidence type="ECO:0000313" key="1">
    <source>
        <dbReference type="EMBL" id="RRT48057.1"/>
    </source>
</evidence>
<proteinExistence type="predicted"/>
<evidence type="ECO:0000313" key="2">
    <source>
        <dbReference type="Proteomes" id="UP000287651"/>
    </source>
</evidence>
<dbReference type="AlphaFoldDB" id="A0A426Y8K7"/>
<comment type="caution">
    <text evidence="1">The sequence shown here is derived from an EMBL/GenBank/DDBJ whole genome shotgun (WGS) entry which is preliminary data.</text>
</comment>
<reference evidence="1 2" key="1">
    <citation type="journal article" date="2014" name="Agronomy (Basel)">
        <title>A Draft Genome Sequence for Ensete ventricosum, the Drought-Tolerant Tree Against Hunger.</title>
        <authorList>
            <person name="Harrison J."/>
            <person name="Moore K.A."/>
            <person name="Paszkiewicz K."/>
            <person name="Jones T."/>
            <person name="Grant M."/>
            <person name="Ambacheew D."/>
            <person name="Muzemil S."/>
            <person name="Studholme D.J."/>
        </authorList>
    </citation>
    <scope>NUCLEOTIDE SEQUENCE [LARGE SCALE GENOMIC DNA]</scope>
</reference>
<name>A0A426Y8K7_ENSVE</name>
<accession>A0A426Y8K7</accession>
<sequence length="182" mass="20150">MVCLGLNSLPPRRAPLVGLDDIRPKGGPEVEKVGAVRTLRDGVVEIPNDTVGYRRPTDALRLLHACTQKVHGLLQVRKPKTAKLSEGESRRIAVVLFPATDRDRRRTTRPECRPDRGRATLLNHNGRKVAIVEGLTFMLASSNYMKAMLSRLARPLLSAFNHGTIIPSVMVELSVDMKNIVD</sequence>
<gene>
    <name evidence="1" type="ORF">B296_00025144</name>
</gene>